<dbReference type="PANTHER" id="PTHR30204">
    <property type="entry name" value="REDOX-CYCLING DRUG-SENSING TRANSCRIPTIONAL ACTIVATOR SOXR"/>
    <property type="match status" value="1"/>
</dbReference>
<name>A0A0S2KD89_9GAMM</name>
<dbReference type="EMBL" id="CP013189">
    <property type="protein sequence ID" value="ALO46269.1"/>
    <property type="molecule type" value="Genomic_DNA"/>
</dbReference>
<evidence type="ECO:0000313" key="4">
    <source>
        <dbReference type="Proteomes" id="UP000065641"/>
    </source>
</evidence>
<dbReference type="RefSeq" id="WP_058021723.1">
    <property type="nucleotide sequence ID" value="NZ_CP013189.1"/>
</dbReference>
<feature type="domain" description="HTH merR-type" evidence="2">
    <location>
        <begin position="19"/>
        <end position="89"/>
    </location>
</feature>
<dbReference type="Gene3D" id="1.10.1660.10">
    <property type="match status" value="1"/>
</dbReference>
<dbReference type="InterPro" id="IPR047057">
    <property type="entry name" value="MerR_fam"/>
</dbReference>
<dbReference type="KEGG" id="pspi:PS2015_1616"/>
<protein>
    <submittedName>
        <fullName evidence="3">MerR family transcriptional regulator</fullName>
    </submittedName>
</protein>
<dbReference type="PATRIC" id="fig|1249552.3.peg.1621"/>
<accession>A0A0S2KD89</accession>
<dbReference type="CDD" id="cd04765">
    <property type="entry name" value="HTH_MlrA-like_sg2"/>
    <property type="match status" value="1"/>
</dbReference>
<dbReference type="PROSITE" id="PS50937">
    <property type="entry name" value="HTH_MERR_2"/>
    <property type="match status" value="1"/>
</dbReference>
<dbReference type="PANTHER" id="PTHR30204:SF15">
    <property type="entry name" value="BLL5018 PROTEIN"/>
    <property type="match status" value="1"/>
</dbReference>
<dbReference type="AlphaFoldDB" id="A0A0S2KD89"/>
<evidence type="ECO:0000313" key="3">
    <source>
        <dbReference type="EMBL" id="ALO46269.1"/>
    </source>
</evidence>
<organism evidence="3 4">
    <name type="scientific">Pseudohongiella spirulinae</name>
    <dbReference type="NCBI Taxonomy" id="1249552"/>
    <lineage>
        <taxon>Bacteria</taxon>
        <taxon>Pseudomonadati</taxon>
        <taxon>Pseudomonadota</taxon>
        <taxon>Gammaproteobacteria</taxon>
        <taxon>Pseudomonadales</taxon>
        <taxon>Pseudohongiellaceae</taxon>
        <taxon>Pseudohongiella</taxon>
    </lineage>
</organism>
<dbReference type="SUPFAM" id="SSF46955">
    <property type="entry name" value="Putative DNA-binding domain"/>
    <property type="match status" value="1"/>
</dbReference>
<dbReference type="InterPro" id="IPR009061">
    <property type="entry name" value="DNA-bd_dom_put_sf"/>
</dbReference>
<dbReference type="Pfam" id="PF13411">
    <property type="entry name" value="MerR_1"/>
    <property type="match status" value="1"/>
</dbReference>
<proteinExistence type="predicted"/>
<dbReference type="STRING" id="1249552.PS2015_1616"/>
<dbReference type="InterPro" id="IPR000551">
    <property type="entry name" value="MerR-type_HTH_dom"/>
</dbReference>
<dbReference type="FunFam" id="1.10.1660.10:FF:000003">
    <property type="entry name" value="MerR family transcriptional regulator"/>
    <property type="match status" value="1"/>
</dbReference>
<sequence length="118" mass="13540">MPEASSQAQDLPPIPSKRYFTIGEVGELCTVKPHVLRYWEQEFPQLKPVKRRGNRRYYQREDVLLIRQIKSLLYDQGFTIGGARQQMSGQHSQPSGAAVEKAELREMIRALEEAIALL</sequence>
<evidence type="ECO:0000256" key="1">
    <source>
        <dbReference type="ARBA" id="ARBA00023125"/>
    </source>
</evidence>
<reference evidence="3 4" key="1">
    <citation type="submission" date="2015-11" db="EMBL/GenBank/DDBJ databases">
        <authorList>
            <person name="Zhang Y."/>
            <person name="Guo Z."/>
        </authorList>
    </citation>
    <scope>NUCLEOTIDE SEQUENCE [LARGE SCALE GENOMIC DNA]</scope>
    <source>
        <strain evidence="3 4">KCTC 32221</strain>
    </source>
</reference>
<dbReference type="SMART" id="SM00422">
    <property type="entry name" value="HTH_MERR"/>
    <property type="match status" value="1"/>
</dbReference>
<dbReference type="Proteomes" id="UP000065641">
    <property type="component" value="Chromosome"/>
</dbReference>
<dbReference type="GO" id="GO:0003700">
    <property type="term" value="F:DNA-binding transcription factor activity"/>
    <property type="evidence" value="ECO:0007669"/>
    <property type="project" value="InterPro"/>
</dbReference>
<keyword evidence="4" id="KW-1185">Reference proteome</keyword>
<dbReference type="OrthoDB" id="9810140at2"/>
<evidence type="ECO:0000259" key="2">
    <source>
        <dbReference type="PROSITE" id="PS50937"/>
    </source>
</evidence>
<keyword evidence="1" id="KW-0238">DNA-binding</keyword>
<gene>
    <name evidence="3" type="ORF">PS2015_1616</name>
</gene>
<dbReference type="GO" id="GO:0003677">
    <property type="term" value="F:DNA binding"/>
    <property type="evidence" value="ECO:0007669"/>
    <property type="project" value="UniProtKB-KW"/>
</dbReference>